<organism evidence="1 2">
    <name type="scientific">Dictyocaulus viviparus</name>
    <name type="common">Bovine lungworm</name>
    <dbReference type="NCBI Taxonomy" id="29172"/>
    <lineage>
        <taxon>Eukaryota</taxon>
        <taxon>Metazoa</taxon>
        <taxon>Ecdysozoa</taxon>
        <taxon>Nematoda</taxon>
        <taxon>Chromadorea</taxon>
        <taxon>Rhabditida</taxon>
        <taxon>Rhabditina</taxon>
        <taxon>Rhabditomorpha</taxon>
        <taxon>Strongyloidea</taxon>
        <taxon>Metastrongylidae</taxon>
        <taxon>Dictyocaulus</taxon>
    </lineage>
</organism>
<proteinExistence type="predicted"/>
<evidence type="ECO:0000313" key="1">
    <source>
        <dbReference type="EMBL" id="KJH51991.1"/>
    </source>
</evidence>
<reference evidence="2" key="2">
    <citation type="journal article" date="2016" name="Sci. Rep.">
        <title>Dictyocaulus viviparus genome, variome and transcriptome elucidate lungworm biology and support future intervention.</title>
        <authorList>
            <person name="McNulty S.N."/>
            <person name="Strube C."/>
            <person name="Rosa B.A."/>
            <person name="Martin J.C."/>
            <person name="Tyagi R."/>
            <person name="Choi Y.J."/>
            <person name="Wang Q."/>
            <person name="Hallsworth Pepin K."/>
            <person name="Zhang X."/>
            <person name="Ozersky P."/>
            <person name="Wilson R.K."/>
            <person name="Sternberg P.W."/>
            <person name="Gasser R.B."/>
            <person name="Mitreva M."/>
        </authorList>
    </citation>
    <scope>NUCLEOTIDE SEQUENCE [LARGE SCALE GENOMIC DNA]</scope>
    <source>
        <strain evidence="2">HannoverDv2000</strain>
    </source>
</reference>
<evidence type="ECO:0000313" key="2">
    <source>
        <dbReference type="Proteomes" id="UP000053766"/>
    </source>
</evidence>
<reference evidence="1 2" key="1">
    <citation type="submission" date="2013-11" db="EMBL/GenBank/DDBJ databases">
        <title>Draft genome of the bovine lungworm Dictyocaulus viviparus.</title>
        <authorList>
            <person name="Mitreva M."/>
        </authorList>
    </citation>
    <scope>NUCLEOTIDE SEQUENCE [LARGE SCALE GENOMIC DNA]</scope>
    <source>
        <strain evidence="1 2">HannoverDv2000</strain>
    </source>
</reference>
<dbReference type="AlphaFoldDB" id="A0A0D8YBP7"/>
<dbReference type="EMBL" id="KN716172">
    <property type="protein sequence ID" value="KJH51991.1"/>
    <property type="molecule type" value="Genomic_DNA"/>
</dbReference>
<protein>
    <submittedName>
        <fullName evidence="1">Uncharacterized protein</fullName>
    </submittedName>
</protein>
<accession>A0A0D8YBP7</accession>
<name>A0A0D8YBP7_DICVI</name>
<keyword evidence="2" id="KW-1185">Reference proteome</keyword>
<dbReference type="OrthoDB" id="6085115at2759"/>
<gene>
    <name evidence="1" type="ORF">DICVIV_01802</name>
</gene>
<sequence>MMSYIVYLFRFRIYQGLYRVSSLCVLGDLRDRSDIECDSHSGVVTTADETMCCKLRTDRCSFL</sequence>
<dbReference type="Proteomes" id="UP000053766">
    <property type="component" value="Unassembled WGS sequence"/>
</dbReference>